<accession>K1S6F4</accession>
<dbReference type="EMBL" id="AJWZ01009531">
    <property type="protein sequence ID" value="EKC51049.1"/>
    <property type="molecule type" value="Genomic_DNA"/>
</dbReference>
<dbReference type="CDD" id="cd04301">
    <property type="entry name" value="NAT_SF"/>
    <property type="match status" value="1"/>
</dbReference>
<dbReference type="InterPro" id="IPR000182">
    <property type="entry name" value="GNAT_dom"/>
</dbReference>
<dbReference type="InterPro" id="IPR016181">
    <property type="entry name" value="Acyl_CoA_acyltransferase"/>
</dbReference>
<dbReference type="Pfam" id="PF00583">
    <property type="entry name" value="Acetyltransf_1"/>
    <property type="match status" value="1"/>
</dbReference>
<sequence>MIKLEEITADNLEDVLKLKVSKNQENFVSTTAYSLAQAYVYQENAYPFAIYADDTLVGFIMFGFYESRNQYTLWKFLIDKCHQNKGYGKTALLLGIERMKEEHNIQKMYTGVSLGNEVAERLYKSVGFQLTGLVENGMKELRYVFAKSESVSDNNHRSKSSSKRLGGQNMKNVIIVCGLNGAGKSTLGKSSCRKIELPIY</sequence>
<keyword evidence="2" id="KW-0808">Transferase</keyword>
<dbReference type="SUPFAM" id="SSF55729">
    <property type="entry name" value="Acyl-CoA N-acyltransferases (Nat)"/>
    <property type="match status" value="1"/>
</dbReference>
<proteinExistence type="predicted"/>
<dbReference type="PROSITE" id="PS51186">
    <property type="entry name" value="GNAT"/>
    <property type="match status" value="1"/>
</dbReference>
<gene>
    <name evidence="2" type="ORF">OBE_13802</name>
</gene>
<organism evidence="2">
    <name type="scientific">human gut metagenome</name>
    <dbReference type="NCBI Taxonomy" id="408170"/>
    <lineage>
        <taxon>unclassified sequences</taxon>
        <taxon>metagenomes</taxon>
        <taxon>organismal metagenomes</taxon>
    </lineage>
</organism>
<dbReference type="Gene3D" id="3.40.630.30">
    <property type="match status" value="1"/>
</dbReference>
<protein>
    <submittedName>
        <fullName evidence="2">Spermine/spermidine acetyltransferase</fullName>
    </submittedName>
</protein>
<evidence type="ECO:0000313" key="2">
    <source>
        <dbReference type="EMBL" id="EKC51049.1"/>
    </source>
</evidence>
<feature type="domain" description="N-acetyltransferase" evidence="1">
    <location>
        <begin position="2"/>
        <end position="150"/>
    </location>
</feature>
<name>K1S6F4_9ZZZZ</name>
<reference evidence="2" key="1">
    <citation type="journal article" date="2013" name="Environ. Microbiol.">
        <title>Microbiota from the distal guts of lean and obese adolescents exhibit partial functional redundancy besides clear differences in community structure.</title>
        <authorList>
            <person name="Ferrer M."/>
            <person name="Ruiz A."/>
            <person name="Lanza F."/>
            <person name="Haange S.B."/>
            <person name="Oberbach A."/>
            <person name="Till H."/>
            <person name="Bargiela R."/>
            <person name="Campoy C."/>
            <person name="Segura M.T."/>
            <person name="Richter M."/>
            <person name="von Bergen M."/>
            <person name="Seifert J."/>
            <person name="Suarez A."/>
        </authorList>
    </citation>
    <scope>NUCLEOTIDE SEQUENCE</scope>
</reference>
<dbReference type="AlphaFoldDB" id="K1S6F4"/>
<comment type="caution">
    <text evidence="2">The sequence shown here is derived from an EMBL/GenBank/DDBJ whole genome shotgun (WGS) entry which is preliminary data.</text>
</comment>
<evidence type="ECO:0000259" key="1">
    <source>
        <dbReference type="PROSITE" id="PS51186"/>
    </source>
</evidence>
<dbReference type="GO" id="GO:0016747">
    <property type="term" value="F:acyltransferase activity, transferring groups other than amino-acyl groups"/>
    <property type="evidence" value="ECO:0007669"/>
    <property type="project" value="InterPro"/>
</dbReference>